<feature type="domain" description="SH3" evidence="6">
    <location>
        <begin position="171"/>
        <end position="230"/>
    </location>
</feature>
<dbReference type="Gene3D" id="2.30.30.40">
    <property type="entry name" value="SH3 Domains"/>
    <property type="match status" value="1"/>
</dbReference>
<dbReference type="Proteomes" id="UP000698800">
    <property type="component" value="Unassembled WGS sequence"/>
</dbReference>
<dbReference type="InterPro" id="IPR052256">
    <property type="entry name" value="E3_ubiquitin-ligase_CHFR"/>
</dbReference>
<evidence type="ECO:0000256" key="2">
    <source>
        <dbReference type="ARBA" id="ARBA00022723"/>
    </source>
</evidence>
<evidence type="ECO:0000313" key="8">
    <source>
        <dbReference type="Proteomes" id="UP000698800"/>
    </source>
</evidence>
<evidence type="ECO:0000259" key="6">
    <source>
        <dbReference type="PROSITE" id="PS50002"/>
    </source>
</evidence>
<keyword evidence="3" id="KW-0863">Zinc-finger</keyword>
<keyword evidence="2" id="KW-0479">Metal-binding</keyword>
<dbReference type="SUPFAM" id="SSF50044">
    <property type="entry name" value="SH3-domain"/>
    <property type="match status" value="1"/>
</dbReference>
<dbReference type="AlphaFoldDB" id="A0A9P8L5P8"/>
<evidence type="ECO:0000256" key="5">
    <source>
        <dbReference type="PROSITE-ProRule" id="PRU00192"/>
    </source>
</evidence>
<evidence type="ECO:0000256" key="1">
    <source>
        <dbReference type="ARBA" id="ARBA00022443"/>
    </source>
</evidence>
<dbReference type="InterPro" id="IPR036028">
    <property type="entry name" value="SH3-like_dom_sf"/>
</dbReference>
<dbReference type="Gene3D" id="3.30.60.90">
    <property type="match status" value="1"/>
</dbReference>
<dbReference type="GO" id="GO:0005634">
    <property type="term" value="C:nucleus"/>
    <property type="evidence" value="ECO:0007669"/>
    <property type="project" value="TreeGrafter"/>
</dbReference>
<keyword evidence="8" id="KW-1185">Reference proteome</keyword>
<dbReference type="GO" id="GO:0016567">
    <property type="term" value="P:protein ubiquitination"/>
    <property type="evidence" value="ECO:0007669"/>
    <property type="project" value="TreeGrafter"/>
</dbReference>
<keyword evidence="4" id="KW-0862">Zinc</keyword>
<dbReference type="GO" id="GO:0006511">
    <property type="term" value="P:ubiquitin-dependent protein catabolic process"/>
    <property type="evidence" value="ECO:0007669"/>
    <property type="project" value="TreeGrafter"/>
</dbReference>
<dbReference type="PANTHER" id="PTHR16079">
    <property type="entry name" value="UBIQUITIN LIGASE PROTEIN CHFR"/>
    <property type="match status" value="1"/>
</dbReference>
<evidence type="ECO:0000256" key="3">
    <source>
        <dbReference type="ARBA" id="ARBA00022771"/>
    </source>
</evidence>
<sequence length="230" mass="25484">MPSSASPPEPLALPEDDSFVPIMFKTRCNICKLSIPPSSTHFHCPNCNGGDYDICSNCYHNLSASGRISQENGQNGWRRCPRGHRMIVVGFEDRDGRQNRIVIKDLVGGVTLDESEAGEAVEGSSATSTDRVYRWKEPDGRIESRTFTRRTTSGTAGGAAVITTQFPPSGGVGMRAFAAWSYFPPEFDTRDLIFPRGAEIREVERINEDWFWGSYAGCRGMFPAQHVELL</sequence>
<accession>A0A9P8L5P8</accession>
<dbReference type="InterPro" id="IPR001452">
    <property type="entry name" value="SH3_domain"/>
</dbReference>
<dbReference type="PANTHER" id="PTHR16079:SF4">
    <property type="entry name" value="E3 UBIQUITIN-PROTEIN LIGASE CHFR"/>
    <property type="match status" value="1"/>
</dbReference>
<dbReference type="EMBL" id="JAGHQL010000012">
    <property type="protein sequence ID" value="KAH0544874.1"/>
    <property type="molecule type" value="Genomic_DNA"/>
</dbReference>
<name>A0A9P8L5P8_9PEZI</name>
<organism evidence="7 8">
    <name type="scientific">Glutinoglossum americanum</name>
    <dbReference type="NCBI Taxonomy" id="1670608"/>
    <lineage>
        <taxon>Eukaryota</taxon>
        <taxon>Fungi</taxon>
        <taxon>Dikarya</taxon>
        <taxon>Ascomycota</taxon>
        <taxon>Pezizomycotina</taxon>
        <taxon>Geoglossomycetes</taxon>
        <taxon>Geoglossales</taxon>
        <taxon>Geoglossaceae</taxon>
        <taxon>Glutinoglossum</taxon>
    </lineage>
</organism>
<dbReference type="PROSITE" id="PS50002">
    <property type="entry name" value="SH3"/>
    <property type="match status" value="1"/>
</dbReference>
<dbReference type="InterPro" id="IPR043145">
    <property type="entry name" value="Znf_ZZ_sf"/>
</dbReference>
<dbReference type="OrthoDB" id="1305878at2759"/>
<dbReference type="GO" id="GO:0004842">
    <property type="term" value="F:ubiquitin-protein transferase activity"/>
    <property type="evidence" value="ECO:0007669"/>
    <property type="project" value="TreeGrafter"/>
</dbReference>
<protein>
    <recommendedName>
        <fullName evidence="6">SH3 domain-containing protein</fullName>
    </recommendedName>
</protein>
<proteinExistence type="predicted"/>
<evidence type="ECO:0000256" key="4">
    <source>
        <dbReference type="ARBA" id="ARBA00022833"/>
    </source>
</evidence>
<evidence type="ECO:0000313" key="7">
    <source>
        <dbReference type="EMBL" id="KAH0544874.1"/>
    </source>
</evidence>
<gene>
    <name evidence="7" type="ORF">FGG08_000954</name>
</gene>
<comment type="caution">
    <text evidence="7">The sequence shown here is derived from an EMBL/GenBank/DDBJ whole genome shotgun (WGS) entry which is preliminary data.</text>
</comment>
<dbReference type="GO" id="GO:0008270">
    <property type="term" value="F:zinc ion binding"/>
    <property type="evidence" value="ECO:0007669"/>
    <property type="project" value="UniProtKB-KW"/>
</dbReference>
<dbReference type="SUPFAM" id="SSF57850">
    <property type="entry name" value="RING/U-box"/>
    <property type="match status" value="1"/>
</dbReference>
<reference evidence="7" key="1">
    <citation type="submission" date="2021-03" db="EMBL/GenBank/DDBJ databases">
        <title>Comparative genomics and phylogenomic investigation of the class Geoglossomycetes provide insights into ecological specialization and systematics.</title>
        <authorList>
            <person name="Melie T."/>
            <person name="Pirro S."/>
            <person name="Miller A.N."/>
            <person name="Quandt A."/>
        </authorList>
    </citation>
    <scope>NUCLEOTIDE SEQUENCE</scope>
    <source>
        <strain evidence="7">GBOQ0MN5Z8</strain>
    </source>
</reference>
<keyword evidence="1 5" id="KW-0728">SH3 domain</keyword>